<feature type="transmembrane region" description="Helical" evidence="7">
    <location>
        <begin position="271"/>
        <end position="293"/>
    </location>
</feature>
<dbReference type="Gene3D" id="3.90.550.10">
    <property type="entry name" value="Spore Coat Polysaccharide Biosynthesis Protein SpsA, Chain A"/>
    <property type="match status" value="1"/>
</dbReference>
<sequence length="316" mass="35754">MQDLSPFLSIVMPAYNEEAAITVSLTRLNGLLRDVDFTYEVIVVDDGSKDETSSLVKLKCTEWPQLRLISLQANRGHMIALTAGLENAAGQWIVTIDADLQDPPEVIFDMLSVIQANPDVRVVYGVRGDRTSDSWFKKYSASLYYRIIRKLTGVEAPRHAADFRMMAREVVEIINQIPERNRVYRLLVPWLGFESETVLYTRAKRIAGNSHYKFRHMLALAWDSVVSFSSRPLRIAMWLGVWVLIGFAVGSIIVISGHLRGADVPGWSSTVLLIMFSSSIQLLTVGILGEYVARLYVEVQRRPMYTLKKNEESPQD</sequence>
<keyword evidence="5 7" id="KW-1133">Transmembrane helix</keyword>
<evidence type="ECO:0000256" key="5">
    <source>
        <dbReference type="ARBA" id="ARBA00022989"/>
    </source>
</evidence>
<evidence type="ECO:0000256" key="2">
    <source>
        <dbReference type="ARBA" id="ARBA00022676"/>
    </source>
</evidence>
<keyword evidence="6 7" id="KW-0472">Membrane</keyword>
<gene>
    <name evidence="9" type="ORF">UFOPK3770_00075</name>
</gene>
<proteinExistence type="predicted"/>
<evidence type="ECO:0000256" key="1">
    <source>
        <dbReference type="ARBA" id="ARBA00004141"/>
    </source>
</evidence>
<evidence type="ECO:0000256" key="3">
    <source>
        <dbReference type="ARBA" id="ARBA00022679"/>
    </source>
</evidence>
<dbReference type="GO" id="GO:0016757">
    <property type="term" value="F:glycosyltransferase activity"/>
    <property type="evidence" value="ECO:0007669"/>
    <property type="project" value="UniProtKB-KW"/>
</dbReference>
<dbReference type="PANTHER" id="PTHR48090:SF1">
    <property type="entry name" value="PROPHAGE BACTOPRENOL GLUCOSYL TRANSFERASE HOMOLOG"/>
    <property type="match status" value="1"/>
</dbReference>
<feature type="domain" description="Glycosyltransferase 2-like" evidence="8">
    <location>
        <begin position="9"/>
        <end position="172"/>
    </location>
</feature>
<dbReference type="CDD" id="cd04187">
    <property type="entry name" value="DPM1_like_bac"/>
    <property type="match status" value="1"/>
</dbReference>
<dbReference type="SUPFAM" id="SSF53448">
    <property type="entry name" value="Nucleotide-diphospho-sugar transferases"/>
    <property type="match status" value="1"/>
</dbReference>
<keyword evidence="4 7" id="KW-0812">Transmembrane</keyword>
<feature type="transmembrane region" description="Helical" evidence="7">
    <location>
        <begin position="235"/>
        <end position="259"/>
    </location>
</feature>
<accession>A0A6J5YM37</accession>
<dbReference type="InterPro" id="IPR029044">
    <property type="entry name" value="Nucleotide-diphossugar_trans"/>
</dbReference>
<keyword evidence="3" id="KW-0808">Transferase</keyword>
<evidence type="ECO:0000259" key="8">
    <source>
        <dbReference type="Pfam" id="PF00535"/>
    </source>
</evidence>
<dbReference type="EMBL" id="CAESAJ010000004">
    <property type="protein sequence ID" value="CAB4329932.1"/>
    <property type="molecule type" value="Genomic_DNA"/>
</dbReference>
<dbReference type="InterPro" id="IPR050256">
    <property type="entry name" value="Glycosyltransferase_2"/>
</dbReference>
<dbReference type="AlphaFoldDB" id="A0A6J5YM37"/>
<evidence type="ECO:0000256" key="6">
    <source>
        <dbReference type="ARBA" id="ARBA00023136"/>
    </source>
</evidence>
<evidence type="ECO:0000313" key="9">
    <source>
        <dbReference type="EMBL" id="CAB4329932.1"/>
    </source>
</evidence>
<dbReference type="Pfam" id="PF00535">
    <property type="entry name" value="Glycos_transf_2"/>
    <property type="match status" value="1"/>
</dbReference>
<name>A0A6J5YM37_9ZZZZ</name>
<dbReference type="GO" id="GO:0005886">
    <property type="term" value="C:plasma membrane"/>
    <property type="evidence" value="ECO:0007669"/>
    <property type="project" value="TreeGrafter"/>
</dbReference>
<evidence type="ECO:0000256" key="7">
    <source>
        <dbReference type="SAM" id="Phobius"/>
    </source>
</evidence>
<organism evidence="9">
    <name type="scientific">freshwater metagenome</name>
    <dbReference type="NCBI Taxonomy" id="449393"/>
    <lineage>
        <taxon>unclassified sequences</taxon>
        <taxon>metagenomes</taxon>
        <taxon>ecological metagenomes</taxon>
    </lineage>
</organism>
<evidence type="ECO:0000256" key="4">
    <source>
        <dbReference type="ARBA" id="ARBA00022692"/>
    </source>
</evidence>
<reference evidence="9" key="1">
    <citation type="submission" date="2020-05" db="EMBL/GenBank/DDBJ databases">
        <authorList>
            <person name="Chiriac C."/>
            <person name="Salcher M."/>
            <person name="Ghai R."/>
            <person name="Kavagutti S V."/>
        </authorList>
    </citation>
    <scope>NUCLEOTIDE SEQUENCE</scope>
</reference>
<protein>
    <submittedName>
        <fullName evidence="9">Unannotated protein</fullName>
    </submittedName>
</protein>
<keyword evidence="2" id="KW-0328">Glycosyltransferase</keyword>
<dbReference type="PANTHER" id="PTHR48090">
    <property type="entry name" value="UNDECAPRENYL-PHOSPHATE 4-DEOXY-4-FORMAMIDO-L-ARABINOSE TRANSFERASE-RELATED"/>
    <property type="match status" value="1"/>
</dbReference>
<comment type="subcellular location">
    <subcellularLocation>
        <location evidence="1">Membrane</location>
        <topology evidence="1">Multi-pass membrane protein</topology>
    </subcellularLocation>
</comment>
<dbReference type="InterPro" id="IPR001173">
    <property type="entry name" value="Glyco_trans_2-like"/>
</dbReference>